<evidence type="ECO:0000256" key="1">
    <source>
        <dbReference type="SAM" id="Phobius"/>
    </source>
</evidence>
<dbReference type="Gene3D" id="2.40.50.90">
    <property type="match status" value="1"/>
</dbReference>
<dbReference type="PANTHER" id="PTHR28434">
    <property type="entry name" value="PROTEIN C3ORF33"/>
    <property type="match status" value="1"/>
</dbReference>
<protein>
    <recommendedName>
        <fullName evidence="4">TNase-like domain-containing protein</fullName>
    </recommendedName>
</protein>
<organism evidence="2 3">
    <name type="scientific">Bursaphelenchus okinawaensis</name>
    <dbReference type="NCBI Taxonomy" id="465554"/>
    <lineage>
        <taxon>Eukaryota</taxon>
        <taxon>Metazoa</taxon>
        <taxon>Ecdysozoa</taxon>
        <taxon>Nematoda</taxon>
        <taxon>Chromadorea</taxon>
        <taxon>Rhabditida</taxon>
        <taxon>Tylenchina</taxon>
        <taxon>Tylenchomorpha</taxon>
        <taxon>Aphelenchoidea</taxon>
        <taxon>Aphelenchoididae</taxon>
        <taxon>Bursaphelenchus</taxon>
    </lineage>
</organism>
<dbReference type="OrthoDB" id="6220511at2759"/>
<dbReference type="GO" id="GO:0005615">
    <property type="term" value="C:extracellular space"/>
    <property type="evidence" value="ECO:0007669"/>
    <property type="project" value="TreeGrafter"/>
</dbReference>
<dbReference type="EMBL" id="CAJFCW020000002">
    <property type="protein sequence ID" value="CAG9097852.1"/>
    <property type="molecule type" value="Genomic_DNA"/>
</dbReference>
<dbReference type="InterPro" id="IPR035437">
    <property type="entry name" value="SNase_OB-fold_sf"/>
</dbReference>
<feature type="transmembrane region" description="Helical" evidence="1">
    <location>
        <begin position="20"/>
        <end position="41"/>
    </location>
</feature>
<comment type="caution">
    <text evidence="2">The sequence shown here is derived from an EMBL/GenBank/DDBJ whole genome shotgun (WGS) entry which is preliminary data.</text>
</comment>
<dbReference type="Proteomes" id="UP000783686">
    <property type="component" value="Unassembled WGS sequence"/>
</dbReference>
<gene>
    <name evidence="2" type="ORF">BOKJ2_LOCUS4651</name>
</gene>
<dbReference type="SUPFAM" id="SSF50199">
    <property type="entry name" value="Staphylococcal nuclease"/>
    <property type="match status" value="1"/>
</dbReference>
<dbReference type="EMBL" id="CAJFDH010000002">
    <property type="protein sequence ID" value="CAD5212850.1"/>
    <property type="molecule type" value="Genomic_DNA"/>
</dbReference>
<keyword evidence="1" id="KW-0812">Transmembrane</keyword>
<name>A0A811K9V0_9BILA</name>
<keyword evidence="1" id="KW-0472">Membrane</keyword>
<dbReference type="InterPro" id="IPR042421">
    <property type="entry name" value="C3orf33-like"/>
</dbReference>
<sequence>MAESPAPTVQVTVKEPVSPYQVMALRGTIVGCGVLGAYLFVRRSKLFASLKNVSEIPDAFIRKEMQLKGIIRQVDTNGVFRIEHQPVIGLPRFLRAKRPNQELLILRLAGLDVSPAGVAYINKDLKLKDRKVFFQPIKATASDPNSFDCDLTVKKSFIGLTNLNVDLVRKGYAKVYTLDQKQHYDALQTSSAYSRLVTKLLMSEKVAESRGVGVWNQSGWVEKVESLPSAAGQIVRAAAIFKFFNLLWRVLVDLFHFTLHLLRHAYHLSAATASLAADAYRSFGRRVDEWIKFYDRLKHRLMGSKALKKQ</sequence>
<evidence type="ECO:0000313" key="2">
    <source>
        <dbReference type="EMBL" id="CAD5212850.1"/>
    </source>
</evidence>
<accession>A0A811K9V0</accession>
<dbReference type="AlphaFoldDB" id="A0A811K9V0"/>
<reference evidence="2" key="1">
    <citation type="submission" date="2020-09" db="EMBL/GenBank/DDBJ databases">
        <authorList>
            <person name="Kikuchi T."/>
        </authorList>
    </citation>
    <scope>NUCLEOTIDE SEQUENCE</scope>
    <source>
        <strain evidence="2">SH1</strain>
    </source>
</reference>
<keyword evidence="1" id="KW-1133">Transmembrane helix</keyword>
<dbReference type="Proteomes" id="UP000614601">
    <property type="component" value="Unassembled WGS sequence"/>
</dbReference>
<proteinExistence type="predicted"/>
<evidence type="ECO:0000313" key="3">
    <source>
        <dbReference type="Proteomes" id="UP000614601"/>
    </source>
</evidence>
<evidence type="ECO:0008006" key="4">
    <source>
        <dbReference type="Google" id="ProtNLM"/>
    </source>
</evidence>
<keyword evidence="3" id="KW-1185">Reference proteome</keyword>
<dbReference type="PANTHER" id="PTHR28434:SF1">
    <property type="entry name" value="PROTEIN C3ORF33"/>
    <property type="match status" value="1"/>
</dbReference>